<comment type="caution">
    <text evidence="2">The sequence shown here is derived from an EMBL/GenBank/DDBJ whole genome shotgun (WGS) entry which is preliminary data.</text>
</comment>
<proteinExistence type="predicted"/>
<dbReference type="AlphaFoldDB" id="A0A9X2H8Z0"/>
<dbReference type="RefSeq" id="WP_253964397.1">
    <property type="nucleotide sequence ID" value="NZ_JALHBS010000058.1"/>
</dbReference>
<evidence type="ECO:0000313" key="2">
    <source>
        <dbReference type="EMBL" id="MCP3055550.1"/>
    </source>
</evidence>
<organism evidence="2 3">
    <name type="scientific">Aurantimonas marianensis</name>
    <dbReference type="NCBI Taxonomy" id="2920428"/>
    <lineage>
        <taxon>Bacteria</taxon>
        <taxon>Pseudomonadati</taxon>
        <taxon>Pseudomonadota</taxon>
        <taxon>Alphaproteobacteria</taxon>
        <taxon>Hyphomicrobiales</taxon>
        <taxon>Aurantimonadaceae</taxon>
        <taxon>Aurantimonas</taxon>
    </lineage>
</organism>
<dbReference type="InterPro" id="IPR036653">
    <property type="entry name" value="CinA-like_C"/>
</dbReference>
<name>A0A9X2H8Z0_9HYPH</name>
<accession>A0A9X2H8Z0</accession>
<dbReference type="NCBIfam" id="TIGR00199">
    <property type="entry name" value="PncC_domain"/>
    <property type="match status" value="1"/>
</dbReference>
<sequence>MTEHAGEIVGKARRVIEAYAALGLKIATAESCTGGMIAAALTDIAGSSAVFERGFVTYSNEAKIAMIGVDPASLRADGAVSEAVARQMAEGALRAADADVTVSVTGIAGPAGGSAAKPVGLVHFACARGGVTRHLEKRFGDLGRSAIRGASVSVALDLLLEAVRDQPAC</sequence>
<dbReference type="Pfam" id="PF02464">
    <property type="entry name" value="CinA"/>
    <property type="match status" value="1"/>
</dbReference>
<dbReference type="EMBL" id="JALHBS010000058">
    <property type="protein sequence ID" value="MCP3055550.1"/>
    <property type="molecule type" value="Genomic_DNA"/>
</dbReference>
<gene>
    <name evidence="2" type="ORF">MJ956_10395</name>
</gene>
<dbReference type="Gene3D" id="3.90.950.20">
    <property type="entry name" value="CinA-like"/>
    <property type="match status" value="1"/>
</dbReference>
<evidence type="ECO:0000259" key="1">
    <source>
        <dbReference type="Pfam" id="PF02464"/>
    </source>
</evidence>
<dbReference type="InterPro" id="IPR008136">
    <property type="entry name" value="CinA_C"/>
</dbReference>
<reference evidence="2" key="1">
    <citation type="submission" date="2022-03" db="EMBL/GenBank/DDBJ databases">
        <title>Aurantimonas Liuensis sp. Nov., isolated from the hadal seawater of the Mariana Trench.</title>
        <authorList>
            <person name="Liu R."/>
        </authorList>
    </citation>
    <scope>NUCLEOTIDE SEQUENCE</scope>
    <source>
        <strain evidence="2">LRZ36</strain>
    </source>
</reference>
<feature type="domain" description="CinA C-terminal" evidence="1">
    <location>
        <begin position="13"/>
        <end position="162"/>
    </location>
</feature>
<keyword evidence="3" id="KW-1185">Reference proteome</keyword>
<dbReference type="Proteomes" id="UP001155220">
    <property type="component" value="Unassembled WGS sequence"/>
</dbReference>
<evidence type="ECO:0000313" key="3">
    <source>
        <dbReference type="Proteomes" id="UP001155220"/>
    </source>
</evidence>
<protein>
    <submittedName>
        <fullName evidence="2">CinA family protein</fullName>
    </submittedName>
</protein>
<dbReference type="SUPFAM" id="SSF142433">
    <property type="entry name" value="CinA-like"/>
    <property type="match status" value="1"/>
</dbReference>